<dbReference type="InterPro" id="IPR050953">
    <property type="entry name" value="N4_N6_ade-DNA_methylase"/>
</dbReference>
<keyword evidence="2" id="KW-0489">Methyltransferase</keyword>
<dbReference type="GO" id="GO:0032259">
    <property type="term" value="P:methylation"/>
    <property type="evidence" value="ECO:0007669"/>
    <property type="project" value="UniProtKB-KW"/>
</dbReference>
<dbReference type="EC" id="2.1.1.72" evidence="1"/>
<evidence type="ECO:0000256" key="2">
    <source>
        <dbReference type="ARBA" id="ARBA00022603"/>
    </source>
</evidence>
<keyword evidence="3" id="KW-0808">Transferase</keyword>
<dbReference type="InterPro" id="IPR029063">
    <property type="entry name" value="SAM-dependent_MTases_sf"/>
</dbReference>
<dbReference type="SUPFAM" id="SSF53335">
    <property type="entry name" value="S-adenosyl-L-methionine-dependent methyltransferases"/>
    <property type="match status" value="1"/>
</dbReference>
<dbReference type="GO" id="GO:0006304">
    <property type="term" value="P:DNA modification"/>
    <property type="evidence" value="ECO:0007669"/>
    <property type="project" value="InterPro"/>
</dbReference>
<protein>
    <recommendedName>
        <fullName evidence="1">site-specific DNA-methyltransferase (adenine-specific)</fullName>
        <ecNumber evidence="1">2.1.1.72</ecNumber>
    </recommendedName>
</protein>
<evidence type="ECO:0000256" key="4">
    <source>
        <dbReference type="ARBA" id="ARBA00022691"/>
    </source>
</evidence>
<evidence type="ECO:0000259" key="7">
    <source>
        <dbReference type="Pfam" id="PF07669"/>
    </source>
</evidence>
<evidence type="ECO:0000256" key="3">
    <source>
        <dbReference type="ARBA" id="ARBA00022679"/>
    </source>
</evidence>
<dbReference type="Proteomes" id="UP000600547">
    <property type="component" value="Unassembled WGS sequence"/>
</dbReference>
<dbReference type="EMBL" id="BMQG01000021">
    <property type="protein sequence ID" value="GGM57132.1"/>
    <property type="molecule type" value="Genomic_DNA"/>
</dbReference>
<dbReference type="PRINTS" id="PR00507">
    <property type="entry name" value="N12N6MTFRASE"/>
</dbReference>
<evidence type="ECO:0000313" key="8">
    <source>
        <dbReference type="EMBL" id="GGM57132.1"/>
    </source>
</evidence>
<dbReference type="RefSeq" id="WP_189062791.1">
    <property type="nucleotide sequence ID" value="NZ_BMQG01000021.1"/>
</dbReference>
<dbReference type="Pfam" id="PF07669">
    <property type="entry name" value="Eco57I"/>
    <property type="match status" value="1"/>
</dbReference>
<dbReference type="GO" id="GO:0009007">
    <property type="term" value="F:site-specific DNA-methyltransferase (adenine-specific) activity"/>
    <property type="evidence" value="ECO:0007669"/>
    <property type="project" value="UniProtKB-EC"/>
</dbReference>
<feature type="region of interest" description="Disordered" evidence="6">
    <location>
        <begin position="1016"/>
        <end position="1048"/>
    </location>
</feature>
<evidence type="ECO:0000313" key="9">
    <source>
        <dbReference type="Proteomes" id="UP000600547"/>
    </source>
</evidence>
<dbReference type="PANTHER" id="PTHR33841">
    <property type="entry name" value="DNA METHYLTRANSFERASE YEEA-RELATED"/>
    <property type="match status" value="1"/>
</dbReference>
<evidence type="ECO:0000256" key="1">
    <source>
        <dbReference type="ARBA" id="ARBA00011900"/>
    </source>
</evidence>
<evidence type="ECO:0000256" key="6">
    <source>
        <dbReference type="SAM" id="MobiDB-lite"/>
    </source>
</evidence>
<sequence length="1062" mass="118175">MPALETPLRRILEKKVIQARDTAEDAARTALDRLIGDTAHAPAYLNADEVTLRETVLAKERQLGSREALIRECAYEHWHAMLFARFLEASDLLMHPEHGVAVTMDDLTELAEEEGDAGAYAAAARYAAHMLPGIFRPTDPLLRITFAPEARQTLERLLDEIPKPAYTADDALGWVYQFWQTEQKNRVNKSGRKIAGADISPVTQLFTEHYMVQFMLHNTIGAWWTARHPDQPLPTEKSYLRLNDDGTPAAGTFPGWPATVKELKVIDPSCGSGHFLVAAFALLRRLRVLEEGLSETEAADAVLRDNLHGLELDPRCTQLAAFNLTLEAWKVGGYRPLPPLNLACSGLNISASVEDWLQFAPDNTARNVFRVLHEEFRDAPDLGSLINPREGIRQKLGMFGDDALKGLPDLIGLLLEREQASDPAAAIYGENAQGVARAATLLGDTYHLVITNVPYLGRGNQGDTLKSFIEKRHAAAKADLATAFVERARDFTKPGGTYSLVTPQNWLFLGAYKKLREILLKEQQWDWVARLGTGAFETITGEVVNVSLVTLTDKKPAVTHEMLGIDASEGKGPETKDVGLMDNLTLKLRQEGQRGNPDSRIALSNGFQIALLSDYAIAPVGLMTGDTPRHLQNFWEQEKIRSPQWALCQSSDANDSDVSGNDAIVEMMNSEGKPPYVGYNVIVGREAWGKRGVAVSVVGSMSAKIYSGAKFDKTIAAVIPKSEEHLGAIWAYLKSEEFLKNVRLIDQKLIVTNKTLLKVPFDLPYWQQVAAQKYPNGLPEPYSNDPTQWLFKGTVTDTTEPLHVAMARLLGYAWPDQVADTITPDSDGIVPLSALMGERAAHERLLDALAGEFGAAWTPAKLAELLAQVGADSLEGWLRDKFFEGHAKLFHHRPFLWHVWDGRKDGFSAVVNYHTLDRARLEKLTYTYLGAWIDRQRGSDEKGADLRLAAAVELQRKLEAILKGEPPFDIYVRWKALGEQPRGWNPDLNDGVRLNIRPFIEAGVLRAKVNVKWTKDRGNDPGKVDFQKVHGRDPETNLERHESTERHNDLHFTLEEKEAAAN</sequence>
<feature type="domain" description="Type II methyltransferase M.TaqI-like" evidence="7">
    <location>
        <begin position="306"/>
        <end position="528"/>
    </location>
</feature>
<name>A0A8H9GT61_9DEIO</name>
<proteinExistence type="predicted"/>
<dbReference type="PANTHER" id="PTHR33841:SF1">
    <property type="entry name" value="DNA METHYLTRANSFERASE A"/>
    <property type="match status" value="1"/>
</dbReference>
<gene>
    <name evidence="8" type="ORF">GCM10008956_36010</name>
</gene>
<accession>A0A8H9GT61</accession>
<organism evidence="8 9">
    <name type="scientific">Deinococcus arenae</name>
    <dbReference type="NCBI Taxonomy" id="1452751"/>
    <lineage>
        <taxon>Bacteria</taxon>
        <taxon>Thermotogati</taxon>
        <taxon>Deinococcota</taxon>
        <taxon>Deinococci</taxon>
        <taxon>Deinococcales</taxon>
        <taxon>Deinococcaceae</taxon>
        <taxon>Deinococcus</taxon>
    </lineage>
</organism>
<reference evidence="9" key="1">
    <citation type="journal article" date="2019" name="Int. J. Syst. Evol. Microbiol.">
        <title>The Global Catalogue of Microorganisms (GCM) 10K type strain sequencing project: providing services to taxonomists for standard genome sequencing and annotation.</title>
        <authorList>
            <consortium name="The Broad Institute Genomics Platform"/>
            <consortium name="The Broad Institute Genome Sequencing Center for Infectious Disease"/>
            <person name="Wu L."/>
            <person name="Ma J."/>
        </authorList>
    </citation>
    <scope>NUCLEOTIDE SEQUENCE [LARGE SCALE GENOMIC DNA]</scope>
    <source>
        <strain evidence="9">JCM 31047</strain>
    </source>
</reference>
<comment type="catalytic activity">
    <reaction evidence="5">
        <text>a 2'-deoxyadenosine in DNA + S-adenosyl-L-methionine = an N(6)-methyl-2'-deoxyadenosine in DNA + S-adenosyl-L-homocysteine + H(+)</text>
        <dbReference type="Rhea" id="RHEA:15197"/>
        <dbReference type="Rhea" id="RHEA-COMP:12418"/>
        <dbReference type="Rhea" id="RHEA-COMP:12419"/>
        <dbReference type="ChEBI" id="CHEBI:15378"/>
        <dbReference type="ChEBI" id="CHEBI:57856"/>
        <dbReference type="ChEBI" id="CHEBI:59789"/>
        <dbReference type="ChEBI" id="CHEBI:90615"/>
        <dbReference type="ChEBI" id="CHEBI:90616"/>
        <dbReference type="EC" id="2.1.1.72"/>
    </reaction>
</comment>
<keyword evidence="9" id="KW-1185">Reference proteome</keyword>
<dbReference type="Gene3D" id="3.40.50.150">
    <property type="entry name" value="Vaccinia Virus protein VP39"/>
    <property type="match status" value="1"/>
</dbReference>
<keyword evidence="4" id="KW-0949">S-adenosyl-L-methionine</keyword>
<dbReference type="InterPro" id="IPR011639">
    <property type="entry name" value="MethylTrfase_TaqI-like_dom"/>
</dbReference>
<comment type="caution">
    <text evidence="8">The sequence shown here is derived from an EMBL/GenBank/DDBJ whole genome shotgun (WGS) entry which is preliminary data.</text>
</comment>
<evidence type="ECO:0000256" key="5">
    <source>
        <dbReference type="ARBA" id="ARBA00047942"/>
    </source>
</evidence>
<dbReference type="AlphaFoldDB" id="A0A8H9GT61"/>